<protein>
    <submittedName>
        <fullName evidence="7">DUF86 domain-containing protein</fullName>
    </submittedName>
</protein>
<dbReference type="GO" id="GO:0016787">
    <property type="term" value="F:hydrolase activity"/>
    <property type="evidence" value="ECO:0007669"/>
    <property type="project" value="UniProtKB-KW"/>
</dbReference>
<dbReference type="GO" id="GO:0004540">
    <property type="term" value="F:RNA nuclease activity"/>
    <property type="evidence" value="ECO:0007669"/>
    <property type="project" value="InterPro"/>
</dbReference>
<proteinExistence type="inferred from homology"/>
<dbReference type="Proteomes" id="UP000503483">
    <property type="component" value="Chromosome"/>
</dbReference>
<evidence type="ECO:0000256" key="1">
    <source>
        <dbReference type="ARBA" id="ARBA00022553"/>
    </source>
</evidence>
<dbReference type="GO" id="GO:0110001">
    <property type="term" value="C:toxin-antitoxin complex"/>
    <property type="evidence" value="ECO:0007669"/>
    <property type="project" value="InterPro"/>
</dbReference>
<dbReference type="InterPro" id="IPR051813">
    <property type="entry name" value="HepT_RNase_toxin"/>
</dbReference>
<dbReference type="RefSeq" id="WP_172128311.1">
    <property type="nucleotide sequence ID" value="NZ_CP042652.1"/>
</dbReference>
<gene>
    <name evidence="7" type="ORF">AACT_2973</name>
</gene>
<keyword evidence="4" id="KW-0547">Nucleotide-binding</keyword>
<dbReference type="PANTHER" id="PTHR34139:SF1">
    <property type="entry name" value="RNASE MJ1380-RELATED"/>
    <property type="match status" value="1"/>
</dbReference>
<dbReference type="Pfam" id="PF01934">
    <property type="entry name" value="HepT-like"/>
    <property type="match status" value="1"/>
</dbReference>
<dbReference type="PANTHER" id="PTHR34139">
    <property type="entry name" value="UPF0331 PROTEIN MJ0127"/>
    <property type="match status" value="1"/>
</dbReference>
<keyword evidence="8" id="KW-1185">Reference proteome</keyword>
<dbReference type="InterPro" id="IPR008201">
    <property type="entry name" value="HepT-like"/>
</dbReference>
<evidence type="ECO:0000256" key="3">
    <source>
        <dbReference type="ARBA" id="ARBA00022722"/>
    </source>
</evidence>
<dbReference type="Gene3D" id="1.20.120.580">
    <property type="entry name" value="bsu32300-like"/>
    <property type="match status" value="1"/>
</dbReference>
<sequence length="122" mass="14313">MDKSTTIELIDFILESIRLINRRFKSIKSSDDFLDSDDGLDKLDAISMRIQAIGEALKNLDKRERGLLLKVSDKNYWSRIIKTRDFISHHYVDIDSETVFDICSNELEELENKILELKDYIN</sequence>
<organism evidence="7 8">
    <name type="scientific">Arcobacter acticola</name>
    <dbReference type="NCBI Taxonomy" id="1849015"/>
    <lineage>
        <taxon>Bacteria</taxon>
        <taxon>Pseudomonadati</taxon>
        <taxon>Campylobacterota</taxon>
        <taxon>Epsilonproteobacteria</taxon>
        <taxon>Campylobacterales</taxon>
        <taxon>Arcobacteraceae</taxon>
        <taxon>Arcobacter</taxon>
    </lineage>
</organism>
<name>A0A6M8EZR3_9BACT</name>
<evidence type="ECO:0000256" key="2">
    <source>
        <dbReference type="ARBA" id="ARBA00022649"/>
    </source>
</evidence>
<dbReference type="AlphaFoldDB" id="A0A6M8EZR3"/>
<keyword evidence="2" id="KW-1277">Toxin-antitoxin system</keyword>
<evidence type="ECO:0000256" key="6">
    <source>
        <dbReference type="ARBA" id="ARBA00024207"/>
    </source>
</evidence>
<keyword evidence="5" id="KW-0378">Hydrolase</keyword>
<dbReference type="EMBL" id="CP042652">
    <property type="protein sequence ID" value="QKE30025.1"/>
    <property type="molecule type" value="Genomic_DNA"/>
</dbReference>
<evidence type="ECO:0000313" key="7">
    <source>
        <dbReference type="EMBL" id="QKE30025.1"/>
    </source>
</evidence>
<evidence type="ECO:0000256" key="5">
    <source>
        <dbReference type="ARBA" id="ARBA00022801"/>
    </source>
</evidence>
<dbReference type="KEGG" id="paco:AACT_2973"/>
<evidence type="ECO:0000256" key="4">
    <source>
        <dbReference type="ARBA" id="ARBA00022741"/>
    </source>
</evidence>
<keyword evidence="3" id="KW-0540">Nuclease</keyword>
<dbReference type="GO" id="GO:0000166">
    <property type="term" value="F:nucleotide binding"/>
    <property type="evidence" value="ECO:0007669"/>
    <property type="project" value="UniProtKB-KW"/>
</dbReference>
<comment type="similarity">
    <text evidence="6">Belongs to the HepT RNase toxin family.</text>
</comment>
<evidence type="ECO:0000313" key="8">
    <source>
        <dbReference type="Proteomes" id="UP000503483"/>
    </source>
</evidence>
<keyword evidence="1" id="KW-0597">Phosphoprotein</keyword>
<accession>A0A6M8EZR3</accession>
<reference evidence="7 8" key="1">
    <citation type="submission" date="2019-08" db="EMBL/GenBank/DDBJ databases">
        <title>Complete genome sequence of Arcobacter acticola.</title>
        <authorList>
            <person name="Miller W."/>
        </authorList>
    </citation>
    <scope>NUCLEOTIDE SEQUENCE [LARGE SCALE GENOMIC DNA]</scope>
    <source>
        <strain evidence="7 8">KCTC 52212</strain>
    </source>
</reference>
<dbReference type="InterPro" id="IPR037038">
    <property type="entry name" value="HepT-like_sf"/>
</dbReference>